<dbReference type="Proteomes" id="UP000008207">
    <property type="component" value="Chromosome"/>
</dbReference>
<evidence type="ECO:0000256" key="1">
    <source>
        <dbReference type="SAM" id="MobiDB-lite"/>
    </source>
</evidence>
<dbReference type="RefSeq" id="WP_015933356.1">
    <property type="nucleotide sequence ID" value="NC_011894.1"/>
</dbReference>
<dbReference type="Pfam" id="PF21973">
    <property type="entry name" value="DUF6925"/>
    <property type="match status" value="1"/>
</dbReference>
<accession>B8IIZ8</accession>
<proteinExistence type="predicted"/>
<sequence>MSRPPPDPAAVRALIEAALADPATTWTFGAYGAAIAFARAPGEAAEPLCGRFGLVTARGALAFGDLAGLHPVAYETALGGEAWSHAVELCIDGQACGSGAPDQVTQIGPDAGAVRPRDRAAILFDLGLGLRAARLCLRSHDPGACAILRAACGRSLCDDEARLAALLALPCDRVVLAGRHRAEAAAGSGAPGARLQILPKLLRLRRSHAATAPIPPGLMPIAMIQPPHPLAGTAAFDRARHAAFQGLLAAWGDPDLVALKRRILAGEDAPPPTTRAGRAVARIAQAQARALQRSASATGGDSPTRPARSKMASAMLPDERKAALASGPKSREETPIEGSRAATPTPPC</sequence>
<dbReference type="InterPro" id="IPR053838">
    <property type="entry name" value="DUF6925"/>
</dbReference>
<reference evidence="2 3" key="1">
    <citation type="submission" date="2009-01" db="EMBL/GenBank/DDBJ databases">
        <title>Complete sequence of chromosome of Methylobacterium nodulans ORS 2060.</title>
        <authorList>
            <consortium name="US DOE Joint Genome Institute"/>
            <person name="Lucas S."/>
            <person name="Copeland A."/>
            <person name="Lapidus A."/>
            <person name="Glavina del Rio T."/>
            <person name="Dalin E."/>
            <person name="Tice H."/>
            <person name="Bruce D."/>
            <person name="Goodwin L."/>
            <person name="Pitluck S."/>
            <person name="Sims D."/>
            <person name="Brettin T."/>
            <person name="Detter J.C."/>
            <person name="Han C."/>
            <person name="Larimer F."/>
            <person name="Land M."/>
            <person name="Hauser L."/>
            <person name="Kyrpides N."/>
            <person name="Ivanova N."/>
            <person name="Marx C.J."/>
            <person name="Richardson P."/>
        </authorList>
    </citation>
    <scope>NUCLEOTIDE SEQUENCE [LARGE SCALE GENOMIC DNA]</scope>
    <source>
        <strain evidence="3">LMG 21967 / CNCM I-2342 / ORS 2060</strain>
    </source>
</reference>
<dbReference type="AlphaFoldDB" id="B8IIZ8"/>
<feature type="region of interest" description="Disordered" evidence="1">
    <location>
        <begin position="286"/>
        <end position="348"/>
    </location>
</feature>
<gene>
    <name evidence="2" type="ordered locus">Mnod_7053</name>
</gene>
<name>B8IIZ8_METNO</name>
<dbReference type="STRING" id="460265.Mnod_7053"/>
<dbReference type="EMBL" id="CP001349">
    <property type="protein sequence ID" value="ACL61793.1"/>
    <property type="molecule type" value="Genomic_DNA"/>
</dbReference>
<evidence type="ECO:0000313" key="3">
    <source>
        <dbReference type="Proteomes" id="UP000008207"/>
    </source>
</evidence>
<dbReference type="eggNOG" id="ENOG502ZHDX">
    <property type="taxonomic scope" value="Bacteria"/>
</dbReference>
<evidence type="ECO:0000313" key="2">
    <source>
        <dbReference type="EMBL" id="ACL61793.1"/>
    </source>
</evidence>
<organism evidence="2 3">
    <name type="scientific">Methylobacterium nodulans (strain LMG 21967 / CNCM I-2342 / ORS 2060)</name>
    <dbReference type="NCBI Taxonomy" id="460265"/>
    <lineage>
        <taxon>Bacteria</taxon>
        <taxon>Pseudomonadati</taxon>
        <taxon>Pseudomonadota</taxon>
        <taxon>Alphaproteobacteria</taxon>
        <taxon>Hyphomicrobiales</taxon>
        <taxon>Methylobacteriaceae</taxon>
        <taxon>Methylobacterium</taxon>
    </lineage>
</organism>
<protein>
    <submittedName>
        <fullName evidence="2">Uncharacterized protein</fullName>
    </submittedName>
</protein>
<dbReference type="HOGENOM" id="CLU_799107_0_0_5"/>
<dbReference type="KEGG" id="mno:Mnod_7053"/>
<feature type="compositionally biased region" description="Low complexity" evidence="1">
    <location>
        <begin position="286"/>
        <end position="297"/>
    </location>
</feature>
<keyword evidence="3" id="KW-1185">Reference proteome</keyword>